<evidence type="ECO:0000313" key="1">
    <source>
        <dbReference type="EMBL" id="KAK3935045.1"/>
    </source>
</evidence>
<dbReference type="AlphaFoldDB" id="A0AAN6RZL0"/>
<keyword evidence="2" id="KW-1185">Reference proteome</keyword>
<comment type="caution">
    <text evidence="1">The sequence shown here is derived from an EMBL/GenBank/DDBJ whole genome shotgun (WGS) entry which is preliminary data.</text>
</comment>
<feature type="non-terminal residue" evidence="1">
    <location>
        <position position="1"/>
    </location>
</feature>
<evidence type="ECO:0000313" key="2">
    <source>
        <dbReference type="Proteomes" id="UP001303473"/>
    </source>
</evidence>
<gene>
    <name evidence="1" type="ORF">QBC46DRAFT_272570</name>
</gene>
<name>A0AAN6RZL0_9PEZI</name>
<reference evidence="2" key="1">
    <citation type="journal article" date="2023" name="Mol. Phylogenet. Evol.">
        <title>Genome-scale phylogeny and comparative genomics of the fungal order Sordariales.</title>
        <authorList>
            <person name="Hensen N."/>
            <person name="Bonometti L."/>
            <person name="Westerberg I."/>
            <person name="Brannstrom I.O."/>
            <person name="Guillou S."/>
            <person name="Cros-Aarteil S."/>
            <person name="Calhoun S."/>
            <person name="Haridas S."/>
            <person name="Kuo A."/>
            <person name="Mondo S."/>
            <person name="Pangilinan J."/>
            <person name="Riley R."/>
            <person name="LaButti K."/>
            <person name="Andreopoulos B."/>
            <person name="Lipzen A."/>
            <person name="Chen C."/>
            <person name="Yan M."/>
            <person name="Daum C."/>
            <person name="Ng V."/>
            <person name="Clum A."/>
            <person name="Steindorff A."/>
            <person name="Ohm R.A."/>
            <person name="Martin F."/>
            <person name="Silar P."/>
            <person name="Natvig D.O."/>
            <person name="Lalanne C."/>
            <person name="Gautier V."/>
            <person name="Ament-Velasquez S.L."/>
            <person name="Kruys A."/>
            <person name="Hutchinson M.I."/>
            <person name="Powell A.J."/>
            <person name="Barry K."/>
            <person name="Miller A.N."/>
            <person name="Grigoriev I.V."/>
            <person name="Debuchy R."/>
            <person name="Gladieux P."/>
            <person name="Hiltunen Thoren M."/>
            <person name="Johannesson H."/>
        </authorList>
    </citation>
    <scope>NUCLEOTIDE SEQUENCE [LARGE SCALE GENOMIC DNA]</scope>
    <source>
        <strain evidence="2">CBS 340.73</strain>
    </source>
</reference>
<dbReference type="Proteomes" id="UP001303473">
    <property type="component" value="Unassembled WGS sequence"/>
</dbReference>
<protein>
    <submittedName>
        <fullName evidence="1">Uncharacterized protein</fullName>
    </submittedName>
</protein>
<accession>A0AAN6RZL0</accession>
<organism evidence="1 2">
    <name type="scientific">Diplogelasinospora grovesii</name>
    <dbReference type="NCBI Taxonomy" id="303347"/>
    <lineage>
        <taxon>Eukaryota</taxon>
        <taxon>Fungi</taxon>
        <taxon>Dikarya</taxon>
        <taxon>Ascomycota</taxon>
        <taxon>Pezizomycotina</taxon>
        <taxon>Sordariomycetes</taxon>
        <taxon>Sordariomycetidae</taxon>
        <taxon>Sordariales</taxon>
        <taxon>Diplogelasinosporaceae</taxon>
        <taxon>Diplogelasinospora</taxon>
    </lineage>
</organism>
<dbReference type="EMBL" id="MU853944">
    <property type="protein sequence ID" value="KAK3935045.1"/>
    <property type="molecule type" value="Genomic_DNA"/>
</dbReference>
<proteinExistence type="predicted"/>
<sequence>GESLIVRQTGRLRSLVQSLPSPATQYPALLLLIESPGGRLLTATKPYTSASPGSIHLSLDPDTISEDNPVLIASAFPLHSRRRSTLRRTYKCCLTIGQHDLPGAVPNSASLIYSELLFALTNVFCFVYYHASDLNNIIQYLASWVEARKPSAVQCIPPEIVIIIIKEGV</sequence>